<dbReference type="EMBL" id="JBBWWQ010000007">
    <property type="protein sequence ID" value="KAK8942342.1"/>
    <property type="molecule type" value="Genomic_DNA"/>
</dbReference>
<dbReference type="InterPro" id="IPR006040">
    <property type="entry name" value="Allergen_Ole_e_I_CS"/>
</dbReference>
<evidence type="ECO:0000313" key="4">
    <source>
        <dbReference type="EMBL" id="KAK8942342.1"/>
    </source>
</evidence>
<protein>
    <submittedName>
        <fullName evidence="4">Pollen-specific protein C13</fullName>
    </submittedName>
</protein>
<name>A0AAP0BJL3_9ASPA</name>
<feature type="chain" id="PRO_5042870766" evidence="3">
    <location>
        <begin position="23"/>
        <end position="161"/>
    </location>
</feature>
<organism evidence="4 5">
    <name type="scientific">Platanthera zijinensis</name>
    <dbReference type="NCBI Taxonomy" id="2320716"/>
    <lineage>
        <taxon>Eukaryota</taxon>
        <taxon>Viridiplantae</taxon>
        <taxon>Streptophyta</taxon>
        <taxon>Embryophyta</taxon>
        <taxon>Tracheophyta</taxon>
        <taxon>Spermatophyta</taxon>
        <taxon>Magnoliopsida</taxon>
        <taxon>Liliopsida</taxon>
        <taxon>Asparagales</taxon>
        <taxon>Orchidaceae</taxon>
        <taxon>Orchidoideae</taxon>
        <taxon>Orchideae</taxon>
        <taxon>Orchidinae</taxon>
        <taxon>Platanthera</taxon>
    </lineage>
</organism>
<evidence type="ECO:0000256" key="1">
    <source>
        <dbReference type="ARBA" id="ARBA00010049"/>
    </source>
</evidence>
<accession>A0AAP0BJL3</accession>
<dbReference type="AlphaFoldDB" id="A0AAP0BJL3"/>
<evidence type="ECO:0000256" key="3">
    <source>
        <dbReference type="SAM" id="SignalP"/>
    </source>
</evidence>
<gene>
    <name evidence="4" type="primary">MGS1</name>
    <name evidence="4" type="ORF">KSP39_PZI008841</name>
</gene>
<evidence type="ECO:0000256" key="2">
    <source>
        <dbReference type="ARBA" id="ARBA00023157"/>
    </source>
</evidence>
<evidence type="ECO:0000313" key="5">
    <source>
        <dbReference type="Proteomes" id="UP001418222"/>
    </source>
</evidence>
<reference evidence="4 5" key="1">
    <citation type="journal article" date="2022" name="Nat. Plants">
        <title>Genomes of leafy and leafless Platanthera orchids illuminate the evolution of mycoheterotrophy.</title>
        <authorList>
            <person name="Li M.H."/>
            <person name="Liu K.W."/>
            <person name="Li Z."/>
            <person name="Lu H.C."/>
            <person name="Ye Q.L."/>
            <person name="Zhang D."/>
            <person name="Wang J.Y."/>
            <person name="Li Y.F."/>
            <person name="Zhong Z.M."/>
            <person name="Liu X."/>
            <person name="Yu X."/>
            <person name="Liu D.K."/>
            <person name="Tu X.D."/>
            <person name="Liu B."/>
            <person name="Hao Y."/>
            <person name="Liao X.Y."/>
            <person name="Jiang Y.T."/>
            <person name="Sun W.H."/>
            <person name="Chen J."/>
            <person name="Chen Y.Q."/>
            <person name="Ai Y."/>
            <person name="Zhai J.W."/>
            <person name="Wu S.S."/>
            <person name="Zhou Z."/>
            <person name="Hsiao Y.Y."/>
            <person name="Wu W.L."/>
            <person name="Chen Y.Y."/>
            <person name="Lin Y.F."/>
            <person name="Hsu J.L."/>
            <person name="Li C.Y."/>
            <person name="Wang Z.W."/>
            <person name="Zhao X."/>
            <person name="Zhong W.Y."/>
            <person name="Ma X.K."/>
            <person name="Ma L."/>
            <person name="Huang J."/>
            <person name="Chen G.Z."/>
            <person name="Huang M.Z."/>
            <person name="Huang L."/>
            <person name="Peng D.H."/>
            <person name="Luo Y.B."/>
            <person name="Zou S.Q."/>
            <person name="Chen S.P."/>
            <person name="Lan S."/>
            <person name="Tsai W.C."/>
            <person name="Van de Peer Y."/>
            <person name="Liu Z.J."/>
        </authorList>
    </citation>
    <scope>NUCLEOTIDE SEQUENCE [LARGE SCALE GENOMIC DNA]</scope>
    <source>
        <strain evidence="4">Lor287</strain>
    </source>
</reference>
<dbReference type="PANTHER" id="PTHR31614:SF5">
    <property type="entry name" value="ALLERGEN-LIKE PROTEIN BRSN20"/>
    <property type="match status" value="1"/>
</dbReference>
<dbReference type="PANTHER" id="PTHR31614">
    <property type="entry name" value="PROTEIN DOWNSTREAM OF FLC-RELATED"/>
    <property type="match status" value="1"/>
</dbReference>
<dbReference type="GO" id="GO:0005615">
    <property type="term" value="C:extracellular space"/>
    <property type="evidence" value="ECO:0007669"/>
    <property type="project" value="InterPro"/>
</dbReference>
<keyword evidence="3" id="KW-0732">Signal</keyword>
<sequence>MENTALFFAALCLLSSAALVSSVDNFSVEGRVYCDTCRAGFETNVTEYISGATVKVECRHFATGKVEHVNEGVTDSTGHYKISIADDHEQEICEVVLVGSSLANCKDVENGRDRAEVLLASESGIAGNTRHANSLGFLRDEPLPYCAKLLQEYYGLGEQES</sequence>
<keyword evidence="5" id="KW-1185">Reference proteome</keyword>
<dbReference type="Pfam" id="PF01190">
    <property type="entry name" value="Pollen_Ole_e_1"/>
    <property type="match status" value="1"/>
</dbReference>
<dbReference type="PROSITE" id="PS00925">
    <property type="entry name" value="OLEEI"/>
    <property type="match status" value="1"/>
</dbReference>
<dbReference type="InterPro" id="IPR006041">
    <property type="entry name" value="Pollen_Ole_e1_allergen"/>
</dbReference>
<comment type="similarity">
    <text evidence="1">Belongs to the Ole e I family.</text>
</comment>
<feature type="signal peptide" evidence="3">
    <location>
        <begin position="1"/>
        <end position="22"/>
    </location>
</feature>
<proteinExistence type="inferred from homology"/>
<keyword evidence="2" id="KW-1015">Disulfide bond</keyword>
<comment type="caution">
    <text evidence="4">The sequence shown here is derived from an EMBL/GenBank/DDBJ whole genome shotgun (WGS) entry which is preliminary data.</text>
</comment>
<dbReference type="Proteomes" id="UP001418222">
    <property type="component" value="Unassembled WGS sequence"/>
</dbReference>